<dbReference type="InterPro" id="IPR043128">
    <property type="entry name" value="Rev_trsase/Diguanyl_cyclase"/>
</dbReference>
<dbReference type="OrthoDB" id="41323at2759"/>
<dbReference type="Gene3D" id="3.30.70.270">
    <property type="match status" value="1"/>
</dbReference>
<dbReference type="CDD" id="cd01647">
    <property type="entry name" value="RT_LTR"/>
    <property type="match status" value="1"/>
</dbReference>
<dbReference type="Pfam" id="PF00078">
    <property type="entry name" value="RVT_1"/>
    <property type="match status" value="1"/>
</dbReference>
<dbReference type="STRING" id="400682.A0A1X7UDV3"/>
<dbReference type="InterPro" id="IPR000477">
    <property type="entry name" value="RT_dom"/>
</dbReference>
<organism evidence="3">
    <name type="scientific">Amphimedon queenslandica</name>
    <name type="common">Sponge</name>
    <dbReference type="NCBI Taxonomy" id="400682"/>
    <lineage>
        <taxon>Eukaryota</taxon>
        <taxon>Metazoa</taxon>
        <taxon>Porifera</taxon>
        <taxon>Demospongiae</taxon>
        <taxon>Heteroscleromorpha</taxon>
        <taxon>Haplosclerida</taxon>
        <taxon>Niphatidae</taxon>
        <taxon>Amphimedon</taxon>
    </lineage>
</organism>
<dbReference type="PANTHER" id="PTHR37984:SF5">
    <property type="entry name" value="PROTEIN NYNRIN-LIKE"/>
    <property type="match status" value="1"/>
</dbReference>
<dbReference type="PANTHER" id="PTHR37984">
    <property type="entry name" value="PROTEIN CBG26694"/>
    <property type="match status" value="1"/>
</dbReference>
<dbReference type="InterPro" id="IPR050951">
    <property type="entry name" value="Retrovirus_Pol_polyprotein"/>
</dbReference>
<keyword evidence="1" id="KW-1133">Transmembrane helix</keyword>
<dbReference type="PROSITE" id="PS50878">
    <property type="entry name" value="RT_POL"/>
    <property type="match status" value="1"/>
</dbReference>
<feature type="domain" description="Reverse transcriptase" evidence="2">
    <location>
        <begin position="1"/>
        <end position="160"/>
    </location>
</feature>
<reference evidence="3" key="1">
    <citation type="submission" date="2017-05" db="UniProtKB">
        <authorList>
            <consortium name="EnsemblMetazoa"/>
        </authorList>
    </citation>
    <scope>IDENTIFICATION</scope>
</reference>
<dbReference type="InterPro" id="IPR043502">
    <property type="entry name" value="DNA/RNA_pol_sf"/>
</dbReference>
<dbReference type="InParanoid" id="A0A1X7UDV3"/>
<proteinExistence type="predicted"/>
<sequence>MVPKKSNGDWRPCGDYMAMNRITVPEQYPFPHIQDFASTLHGIYIVSKLDLVCACHPTPVTTEDVHKTAVTTPFELFEFTRTPFGLSNAAQTFQCFMDKVLHGLEFTYVYNDVLVASSDEVKHKNRLTQIFDCFKEYGVFINPDKCEFGLSSLHFLGHIVNVNGIRPSESKVSAVLIFLHLSLSVNSDSSSVSLIFFLLHTSLFSSSSTFILFTHFNSWSFSYFLD</sequence>
<evidence type="ECO:0000259" key="2">
    <source>
        <dbReference type="PROSITE" id="PS50878"/>
    </source>
</evidence>
<dbReference type="SUPFAM" id="SSF56672">
    <property type="entry name" value="DNA/RNA polymerases"/>
    <property type="match status" value="1"/>
</dbReference>
<feature type="transmembrane region" description="Helical" evidence="1">
    <location>
        <begin position="194"/>
        <end position="216"/>
    </location>
</feature>
<dbReference type="eggNOG" id="KOG0017">
    <property type="taxonomic scope" value="Eukaryota"/>
</dbReference>
<accession>A0A1X7UDV3</accession>
<name>A0A1X7UDV3_AMPQE</name>
<keyword evidence="1" id="KW-0812">Transmembrane</keyword>
<evidence type="ECO:0000256" key="1">
    <source>
        <dbReference type="SAM" id="Phobius"/>
    </source>
</evidence>
<protein>
    <recommendedName>
        <fullName evidence="2">Reverse transcriptase domain-containing protein</fullName>
    </recommendedName>
</protein>
<dbReference type="AlphaFoldDB" id="A0A1X7UDV3"/>
<evidence type="ECO:0000313" key="3">
    <source>
        <dbReference type="EnsemblMetazoa" id="Aqu2.1.25653_001"/>
    </source>
</evidence>
<dbReference type="EnsemblMetazoa" id="Aqu2.1.25653_001">
    <property type="protein sequence ID" value="Aqu2.1.25653_001"/>
    <property type="gene ID" value="Aqu2.1.25653"/>
</dbReference>
<keyword evidence="1" id="KW-0472">Membrane</keyword>